<protein>
    <submittedName>
        <fullName evidence="2">Uncharacterized protein</fullName>
    </submittedName>
</protein>
<evidence type="ECO:0000313" key="2">
    <source>
        <dbReference type="EMBL" id="KAK4830747.1"/>
    </source>
</evidence>
<keyword evidence="3" id="KW-1185">Reference proteome</keyword>
<evidence type="ECO:0000313" key="3">
    <source>
        <dbReference type="Proteomes" id="UP001333110"/>
    </source>
</evidence>
<feature type="region of interest" description="Disordered" evidence="1">
    <location>
        <begin position="1"/>
        <end position="128"/>
    </location>
</feature>
<sequence length="300" mass="34948">MEEQEGKGREGKGREGKGREGKGREGKGREGKGREGKGREGKGREGKGREGKGREGKRREEKREEKRREEKRREEKRREEKRREEKRREEKRRKERRREKKRREEKRREEKRREEKRREEKEKTFFSMQIQITAMCWGVAHAYQALFNTIRKPEGSGNKKPDTTTSSAPPAKGTAVERGNQTVSISVAPIHKKKTWKQKSACLEREDERAGPSQGEEEEQFVDEMETTRCLSLSELQHTRKDFSRRPVKHVVTRLLRCWDNGASSLELEGKEAKQLGSISREGGADKAIGKGEPVLSLWR</sequence>
<dbReference type="EMBL" id="JAUNZN010000001">
    <property type="protein sequence ID" value="KAK4830747.1"/>
    <property type="molecule type" value="Genomic_DNA"/>
</dbReference>
<gene>
    <name evidence="2" type="ORF">QYF61_013197</name>
</gene>
<organism evidence="2 3">
    <name type="scientific">Mycteria americana</name>
    <name type="common">Wood stork</name>
    <dbReference type="NCBI Taxonomy" id="33587"/>
    <lineage>
        <taxon>Eukaryota</taxon>
        <taxon>Metazoa</taxon>
        <taxon>Chordata</taxon>
        <taxon>Craniata</taxon>
        <taxon>Vertebrata</taxon>
        <taxon>Euteleostomi</taxon>
        <taxon>Archelosauria</taxon>
        <taxon>Archosauria</taxon>
        <taxon>Dinosauria</taxon>
        <taxon>Saurischia</taxon>
        <taxon>Theropoda</taxon>
        <taxon>Coelurosauria</taxon>
        <taxon>Aves</taxon>
        <taxon>Neognathae</taxon>
        <taxon>Neoaves</taxon>
        <taxon>Aequornithes</taxon>
        <taxon>Ciconiiformes</taxon>
        <taxon>Ciconiidae</taxon>
        <taxon>Mycteria</taxon>
    </lineage>
</organism>
<feature type="compositionally biased region" description="Basic and acidic residues" evidence="1">
    <location>
        <begin position="152"/>
        <end position="162"/>
    </location>
</feature>
<feature type="region of interest" description="Disordered" evidence="1">
    <location>
        <begin position="196"/>
        <end position="223"/>
    </location>
</feature>
<accession>A0AAN7S7E6</accession>
<name>A0AAN7S7E6_MYCAM</name>
<dbReference type="AlphaFoldDB" id="A0AAN7S7E6"/>
<feature type="compositionally biased region" description="Basic residues" evidence="1">
    <location>
        <begin position="89"/>
        <end position="105"/>
    </location>
</feature>
<proteinExistence type="predicted"/>
<feature type="region of interest" description="Disordered" evidence="1">
    <location>
        <begin position="152"/>
        <end position="180"/>
    </location>
</feature>
<evidence type="ECO:0000256" key="1">
    <source>
        <dbReference type="SAM" id="MobiDB-lite"/>
    </source>
</evidence>
<feature type="compositionally biased region" description="Basic and acidic residues" evidence="1">
    <location>
        <begin position="1"/>
        <end position="88"/>
    </location>
</feature>
<dbReference type="Proteomes" id="UP001333110">
    <property type="component" value="Unassembled WGS sequence"/>
</dbReference>
<comment type="caution">
    <text evidence="2">The sequence shown here is derived from an EMBL/GenBank/DDBJ whole genome shotgun (WGS) entry which is preliminary data.</text>
</comment>
<feature type="region of interest" description="Disordered" evidence="1">
    <location>
        <begin position="277"/>
        <end position="300"/>
    </location>
</feature>
<feature type="compositionally biased region" description="Basic and acidic residues" evidence="1">
    <location>
        <begin position="106"/>
        <end position="124"/>
    </location>
</feature>
<reference evidence="2 3" key="1">
    <citation type="journal article" date="2023" name="J. Hered.">
        <title>Chromosome-level genome of the wood stork (Mycteria americana) provides insight into avian chromosome evolution.</title>
        <authorList>
            <person name="Flamio R. Jr."/>
            <person name="Ramstad K.M."/>
        </authorList>
    </citation>
    <scope>NUCLEOTIDE SEQUENCE [LARGE SCALE GENOMIC DNA]</scope>
    <source>
        <strain evidence="2">JAX WOST 10</strain>
    </source>
</reference>